<dbReference type="Proteomes" id="UP000007963">
    <property type="component" value="Unassembled WGS sequence"/>
</dbReference>
<proteinExistence type="predicted"/>
<dbReference type="HOGENOM" id="CLU_014048_2_1_1"/>
<accession>Q0CQ81</accession>
<name>Q0CQ81_ASPTN</name>
<evidence type="ECO:0000313" key="1">
    <source>
        <dbReference type="EMBL" id="EAU35955.1"/>
    </source>
</evidence>
<evidence type="ECO:0008006" key="3">
    <source>
        <dbReference type="Google" id="ProtNLM"/>
    </source>
</evidence>
<protein>
    <recommendedName>
        <fullName evidence="3">V-type ATPase, C subunit family protein</fullName>
    </recommendedName>
</protein>
<dbReference type="RefSeq" id="XP_001213331.1">
    <property type="nucleotide sequence ID" value="XM_001213331.1"/>
</dbReference>
<evidence type="ECO:0000313" key="2">
    <source>
        <dbReference type="Proteomes" id="UP000007963"/>
    </source>
</evidence>
<dbReference type="VEuPathDB" id="FungiDB:ATEG_04153"/>
<organism evidence="1 2">
    <name type="scientific">Aspergillus terreus (strain NIH 2624 / FGSC A1156)</name>
    <dbReference type="NCBI Taxonomy" id="341663"/>
    <lineage>
        <taxon>Eukaryota</taxon>
        <taxon>Fungi</taxon>
        <taxon>Dikarya</taxon>
        <taxon>Ascomycota</taxon>
        <taxon>Pezizomycotina</taxon>
        <taxon>Eurotiomycetes</taxon>
        <taxon>Eurotiomycetidae</taxon>
        <taxon>Eurotiales</taxon>
        <taxon>Aspergillaceae</taxon>
        <taxon>Aspergillus</taxon>
        <taxon>Aspergillus subgen. Circumdati</taxon>
    </lineage>
</organism>
<dbReference type="OrthoDB" id="1744869at2759"/>
<dbReference type="eggNOG" id="ENOG502SB4N">
    <property type="taxonomic scope" value="Eukaryota"/>
</dbReference>
<dbReference type="STRING" id="341663.Q0CQ81"/>
<dbReference type="AlphaFoldDB" id="Q0CQ81"/>
<dbReference type="OMA" id="VWAMVTP"/>
<gene>
    <name evidence="1" type="ORF">ATEG_04153</name>
</gene>
<dbReference type="EMBL" id="CH476598">
    <property type="protein sequence ID" value="EAU35955.1"/>
    <property type="molecule type" value="Genomic_DNA"/>
</dbReference>
<reference evidence="2" key="1">
    <citation type="submission" date="2005-09" db="EMBL/GenBank/DDBJ databases">
        <title>Annotation of the Aspergillus terreus NIH2624 genome.</title>
        <authorList>
            <person name="Birren B.W."/>
            <person name="Lander E.S."/>
            <person name="Galagan J.E."/>
            <person name="Nusbaum C."/>
            <person name="Devon K."/>
            <person name="Henn M."/>
            <person name="Ma L.-J."/>
            <person name="Jaffe D.B."/>
            <person name="Butler J."/>
            <person name="Alvarez P."/>
            <person name="Gnerre S."/>
            <person name="Grabherr M."/>
            <person name="Kleber M."/>
            <person name="Mauceli E.W."/>
            <person name="Brockman W."/>
            <person name="Rounsley S."/>
            <person name="Young S.K."/>
            <person name="LaButti K."/>
            <person name="Pushparaj V."/>
            <person name="DeCaprio D."/>
            <person name="Crawford M."/>
            <person name="Koehrsen M."/>
            <person name="Engels R."/>
            <person name="Montgomery P."/>
            <person name="Pearson M."/>
            <person name="Howarth C."/>
            <person name="Larson L."/>
            <person name="Luoma S."/>
            <person name="White J."/>
            <person name="Alvarado L."/>
            <person name="Kodira C.D."/>
            <person name="Zeng Q."/>
            <person name="Oleary S."/>
            <person name="Yandava C."/>
            <person name="Denning D.W."/>
            <person name="Nierman W.C."/>
            <person name="Milne T."/>
            <person name="Madden K."/>
        </authorList>
    </citation>
    <scope>NUCLEOTIDE SEQUENCE [LARGE SCALE GENOMIC DNA]</scope>
    <source>
        <strain evidence="2">NIH 2624 / FGSC A1156</strain>
    </source>
</reference>
<dbReference type="GeneID" id="4318674"/>
<sequence length="517" mass="56191">MAVRQAIKPRALLQPLGCTSLRKPTLSPILSRRHLGTKQNASHNNPLFACTWVTGTPHAITPDDVLSSLPSPSQSLAESAHVPVLLVTPSFAQWIDTGSPFLEDCVNRLTQRASPQPVHAIVAIVDRLPDIRAQSCDEDTTESEGLSLMVVRAEDIQGKASPPRRVRSMETEESALVFSFQDGLSRKDAPQHIHEIGLRLANTIFVNGKENTLVGSRWVYDSSSSRYTLDQSVDLSRCIVAPSTSTVHNRLQLPLSPVSQRRRVISSMGNILRQLAKHTDSTSTASMPASTELEKELPRYIEENNIEDRRVSVWALVETPGQCASSEAGENSLLQRIQAGGKLHRVMSGGGGWGKKQGLLSLDPEICFLEPTESSVLLDSLFSPIQSRSEHGRLPQYEQNMGINELSSLDQVAREGDYVQFFVSIDPCEIRSAASASSGSQDAIACHFGVVLDAESPMPAITTSGQKDLTVIPNTFGALSEKAIAYLQPVSASRESTTVESSTKIDIPGARVELVIE</sequence>